<organism evidence="2 3">
    <name type="scientific">Streptococcus suis D12</name>
    <dbReference type="NCBI Taxonomy" id="1004952"/>
    <lineage>
        <taxon>Bacteria</taxon>
        <taxon>Bacillati</taxon>
        <taxon>Bacillota</taxon>
        <taxon>Bacilli</taxon>
        <taxon>Lactobacillales</taxon>
        <taxon>Streptococcaceae</taxon>
        <taxon>Streptococcus</taxon>
    </lineage>
</organism>
<dbReference type="Proteomes" id="UP000008845">
    <property type="component" value="Chromosome"/>
</dbReference>
<gene>
    <name evidence="2" type="ORF">SSUD12_1430</name>
</gene>
<dbReference type="KEGG" id="ssk:SSUD12_1430"/>
<feature type="transmembrane region" description="Helical" evidence="1">
    <location>
        <begin position="35"/>
        <end position="59"/>
    </location>
</feature>
<keyword evidence="1" id="KW-0812">Transmembrane</keyword>
<feature type="transmembrane region" description="Helical" evidence="1">
    <location>
        <begin position="80"/>
        <end position="98"/>
    </location>
</feature>
<dbReference type="HOGENOM" id="CLU_1517143_0_0_9"/>
<feature type="transmembrane region" description="Helical" evidence="1">
    <location>
        <begin position="104"/>
        <end position="129"/>
    </location>
</feature>
<evidence type="ECO:0000313" key="3">
    <source>
        <dbReference type="Proteomes" id="UP000008845"/>
    </source>
</evidence>
<evidence type="ECO:0000256" key="1">
    <source>
        <dbReference type="SAM" id="Phobius"/>
    </source>
</evidence>
<accession>G7SHE0</accession>
<evidence type="ECO:0000313" key="2">
    <source>
        <dbReference type="EMBL" id="AER19710.1"/>
    </source>
</evidence>
<name>G7SHE0_STRSU</name>
<proteinExistence type="predicted"/>
<keyword evidence="1" id="KW-0472">Membrane</keyword>
<protein>
    <submittedName>
        <fullName evidence="2">Uncharacterized protein</fullName>
    </submittedName>
</protein>
<dbReference type="EMBL" id="CP002644">
    <property type="protein sequence ID" value="AER19710.1"/>
    <property type="molecule type" value="Genomic_DNA"/>
</dbReference>
<dbReference type="RefSeq" id="WP_014638307.1">
    <property type="nucleotide sequence ID" value="NC_017621.1"/>
</dbReference>
<feature type="transmembrane region" description="Helical" evidence="1">
    <location>
        <begin position="7"/>
        <end position="29"/>
    </location>
</feature>
<keyword evidence="1" id="KW-1133">Transmembrane helix</keyword>
<reference evidence="2 3" key="1">
    <citation type="journal article" date="2011" name="BMC Genomics">
        <title>Comparative Genomic Analysis of Streptococcus suis reveals significant genomic diversity among different serotypes.</title>
        <authorList>
            <person name="Zhang A."/>
            <person name="Yang M."/>
            <person name="Hu P."/>
            <person name="Wu J."/>
            <person name="Chen B."/>
            <person name="Hua Y."/>
            <person name="Yu J."/>
            <person name="Chen H."/>
            <person name="Xiao J."/>
            <person name="Jin M."/>
        </authorList>
    </citation>
    <scope>NUCLEOTIDE SEQUENCE [LARGE SCALE GENOMIC DNA]</scope>
    <source>
        <strain evidence="2">D12</strain>
    </source>
</reference>
<dbReference type="AlphaFoldDB" id="G7SHE0"/>
<sequence length="177" mass="20826">MKLIERIVLSVSSFCPALFLYLLTLNIFIEIENSLLSYVKILGMLLMMYILSNISLRIIEKRSVSDNALVVSIQPMESEIIPTYLGLFVIVLGLGSLVVQFQAIIILLIYLVWYLLMERTTYFNLLWLIKYRYYRVTDKNGNTYTLYSKKKDLKLYKESNFSELVRINNFTFLDKEK</sequence>